<evidence type="ECO:0000256" key="5">
    <source>
        <dbReference type="ARBA" id="ARBA00023121"/>
    </source>
</evidence>
<dbReference type="Proteomes" id="UP001243420">
    <property type="component" value="Chromosome"/>
</dbReference>
<protein>
    <submittedName>
        <fullName evidence="8">COQ9 family protein</fullName>
    </submittedName>
</protein>
<dbReference type="EMBL" id="CP122537">
    <property type="protein sequence ID" value="WGH79685.1"/>
    <property type="molecule type" value="Genomic_DNA"/>
</dbReference>
<dbReference type="PANTHER" id="PTHR21427:SF19">
    <property type="entry name" value="UBIQUINONE BIOSYNTHESIS PROTEIN COQ9, MITOCHONDRIAL"/>
    <property type="match status" value="1"/>
</dbReference>
<evidence type="ECO:0000313" key="8">
    <source>
        <dbReference type="EMBL" id="WGH79685.1"/>
    </source>
</evidence>
<dbReference type="RefSeq" id="WP_279966617.1">
    <property type="nucleotide sequence ID" value="NZ_CP122537.1"/>
</dbReference>
<evidence type="ECO:0000256" key="2">
    <source>
        <dbReference type="ARBA" id="ARBA00010766"/>
    </source>
</evidence>
<dbReference type="InterPro" id="IPR012762">
    <property type="entry name" value="Ubiq_biosynth_COQ9"/>
</dbReference>
<dbReference type="PANTHER" id="PTHR21427">
    <property type="entry name" value="UBIQUINONE BIOSYNTHESIS PROTEIN COQ9, MITOCHONDRIAL"/>
    <property type="match status" value="1"/>
</dbReference>
<keyword evidence="3" id="KW-0831">Ubiquinone biosynthesis</keyword>
<evidence type="ECO:0000313" key="9">
    <source>
        <dbReference type="Proteomes" id="UP001243420"/>
    </source>
</evidence>
<keyword evidence="9" id="KW-1185">Reference proteome</keyword>
<name>A0ABY8LHQ2_9RHOB</name>
<reference evidence="8 9" key="1">
    <citation type="submission" date="2023-04" db="EMBL/GenBank/DDBJ databases">
        <title>Jannaschia ovalis sp. nov., a marine bacterium isolated from sea tidal flat.</title>
        <authorList>
            <person name="Kwon D.Y."/>
            <person name="Kim J.-J."/>
        </authorList>
    </citation>
    <scope>NUCLEOTIDE SEQUENCE [LARGE SCALE GENOMIC DNA]</scope>
    <source>
        <strain evidence="8 9">GRR-S6-38</strain>
    </source>
</reference>
<evidence type="ECO:0000256" key="1">
    <source>
        <dbReference type="ARBA" id="ARBA00004749"/>
    </source>
</evidence>
<keyword evidence="5" id="KW-0446">Lipid-binding</keyword>
<accession>A0ABY8LHQ2</accession>
<evidence type="ECO:0000256" key="6">
    <source>
        <dbReference type="ARBA" id="ARBA00058104"/>
    </source>
</evidence>
<feature type="domain" description="COQ9 C-terminal" evidence="7">
    <location>
        <begin position="113"/>
        <end position="183"/>
    </location>
</feature>
<keyword evidence="4" id="KW-0809">Transit peptide</keyword>
<organism evidence="8 9">
    <name type="scientific">Jannaschia ovalis</name>
    <dbReference type="NCBI Taxonomy" id="3038773"/>
    <lineage>
        <taxon>Bacteria</taxon>
        <taxon>Pseudomonadati</taxon>
        <taxon>Pseudomonadota</taxon>
        <taxon>Alphaproteobacteria</taxon>
        <taxon>Rhodobacterales</taxon>
        <taxon>Roseobacteraceae</taxon>
        <taxon>Jannaschia</taxon>
    </lineage>
</organism>
<evidence type="ECO:0000256" key="4">
    <source>
        <dbReference type="ARBA" id="ARBA00022946"/>
    </source>
</evidence>
<gene>
    <name evidence="8" type="ORF">P8627_05320</name>
</gene>
<comment type="pathway">
    <text evidence="1">Cofactor biosynthesis; ubiquinone biosynthesis.</text>
</comment>
<dbReference type="Gene3D" id="1.10.357.10">
    <property type="entry name" value="Tetracycline Repressor, domain 2"/>
    <property type="match status" value="1"/>
</dbReference>
<proteinExistence type="inferred from homology"/>
<sequence>MTPLKDRILDAALMHVPFDGWSSETFRAAIRDAGVTPAQGRAAFPRGAVDLALAFHARGDDRMIAALNAADTDEMRYRDRVAHAVRTRIEIADENREAVRRGMTLFALPIHAADGLKAMWGTVDAIWDALGDTSTDVNWYTKRATLSGVYSATVLYWLGDQSEGYRETWDFLDRRIDDVMQIEKVKGRARQSPVISRLMEGPNRLLSRIRAPAKMPRGDLPGYWAEPPRGE</sequence>
<evidence type="ECO:0000259" key="7">
    <source>
        <dbReference type="Pfam" id="PF08511"/>
    </source>
</evidence>
<comment type="similarity">
    <text evidence="2">Belongs to the COQ9 family.</text>
</comment>
<dbReference type="InterPro" id="IPR013718">
    <property type="entry name" value="COQ9_C"/>
</dbReference>
<dbReference type="NCBIfam" id="TIGR02396">
    <property type="entry name" value="diverge_rpsU"/>
    <property type="match status" value="1"/>
</dbReference>
<evidence type="ECO:0000256" key="3">
    <source>
        <dbReference type="ARBA" id="ARBA00022688"/>
    </source>
</evidence>
<dbReference type="Pfam" id="PF08511">
    <property type="entry name" value="COQ9"/>
    <property type="match status" value="1"/>
</dbReference>
<comment type="function">
    <text evidence="6">Membrane-associated protein that warps the membrane surface to access and bind aromatic isoprenes with high specificity, including ubiquinone (CoQ) isoprene intermediates and presents them directly to COQ7, therefore facilitating the COQ7-mediated hydroxylase step. Participates in the biosynthesis of coenzyme Q, also named ubiquinone, an essential lipid-soluble electron transporter for aerobic cellular respiration.</text>
</comment>